<protein>
    <submittedName>
        <fullName evidence="1">Uncharacterized protein</fullName>
    </submittedName>
</protein>
<accession>A0A0K1PCW5</accession>
<dbReference type="Proteomes" id="UP000055590">
    <property type="component" value="Chromosome"/>
</dbReference>
<dbReference type="AlphaFoldDB" id="A0A0K1PCW5"/>
<evidence type="ECO:0000313" key="1">
    <source>
        <dbReference type="EMBL" id="AKU91383.1"/>
    </source>
</evidence>
<evidence type="ECO:0000313" key="2">
    <source>
        <dbReference type="Proteomes" id="UP000055590"/>
    </source>
</evidence>
<sequence length="53" mass="5820">MTGSFSGGTHFTCYAFPESLGLPPSDASGSWILDENLESEFCRKFRRVMGIGE</sequence>
<keyword evidence="2" id="KW-1185">Reference proteome</keyword>
<proteinExistence type="predicted"/>
<organism evidence="1 2">
    <name type="scientific">Vulgatibacter incomptus</name>
    <dbReference type="NCBI Taxonomy" id="1391653"/>
    <lineage>
        <taxon>Bacteria</taxon>
        <taxon>Pseudomonadati</taxon>
        <taxon>Myxococcota</taxon>
        <taxon>Myxococcia</taxon>
        <taxon>Myxococcales</taxon>
        <taxon>Cystobacterineae</taxon>
        <taxon>Vulgatibacteraceae</taxon>
        <taxon>Vulgatibacter</taxon>
    </lineage>
</organism>
<gene>
    <name evidence="1" type="ORF">AKJ08_1770</name>
</gene>
<reference evidence="1 2" key="1">
    <citation type="submission" date="2015-08" db="EMBL/GenBank/DDBJ databases">
        <authorList>
            <person name="Babu N.S."/>
            <person name="Beckwith C.J."/>
            <person name="Beseler K.G."/>
            <person name="Brison A."/>
            <person name="Carone J.V."/>
            <person name="Caskin T.P."/>
            <person name="Diamond M."/>
            <person name="Durham M.E."/>
            <person name="Foxe J.M."/>
            <person name="Go M."/>
            <person name="Henderson B.A."/>
            <person name="Jones I.B."/>
            <person name="McGettigan J.A."/>
            <person name="Micheletti S.J."/>
            <person name="Nasrallah M.E."/>
            <person name="Ortiz D."/>
            <person name="Piller C.R."/>
            <person name="Privatt S.R."/>
            <person name="Schneider S.L."/>
            <person name="Sharp S."/>
            <person name="Smith T.C."/>
            <person name="Stanton J.D."/>
            <person name="Ullery H.E."/>
            <person name="Wilson R.J."/>
            <person name="Serrano M.G."/>
            <person name="Buck G."/>
            <person name="Lee V."/>
            <person name="Wang Y."/>
            <person name="Carvalho R."/>
            <person name="Voegtly L."/>
            <person name="Shi R."/>
            <person name="Duckworth R."/>
            <person name="Johnson A."/>
            <person name="Loviza R."/>
            <person name="Walstead R."/>
            <person name="Shah Z."/>
            <person name="Kiflezghi M."/>
            <person name="Wade K."/>
            <person name="Ball S.L."/>
            <person name="Bradley K.W."/>
            <person name="Asai D.J."/>
            <person name="Bowman C.A."/>
            <person name="Russell D.A."/>
            <person name="Pope W.H."/>
            <person name="Jacobs-Sera D."/>
            <person name="Hendrix R.W."/>
            <person name="Hatfull G.F."/>
        </authorList>
    </citation>
    <scope>NUCLEOTIDE SEQUENCE [LARGE SCALE GENOMIC DNA]</scope>
    <source>
        <strain evidence="1 2">DSM 27710</strain>
    </source>
</reference>
<dbReference type="KEGG" id="vin:AKJ08_1770"/>
<name>A0A0K1PCW5_9BACT</name>
<dbReference type="EMBL" id="CP012332">
    <property type="protein sequence ID" value="AKU91383.1"/>
    <property type="molecule type" value="Genomic_DNA"/>
</dbReference>